<evidence type="ECO:0000256" key="1">
    <source>
        <dbReference type="SAM" id="MobiDB-lite"/>
    </source>
</evidence>
<dbReference type="Proteomes" id="UP001174677">
    <property type="component" value="Chromosome 7"/>
</dbReference>
<proteinExistence type="predicted"/>
<gene>
    <name evidence="3" type="ORF">P3X46_012029</name>
</gene>
<accession>A0ABQ9M8Y1</accession>
<name>A0ABQ9M8Y1_HEVBR</name>
<protein>
    <recommendedName>
        <fullName evidence="2">Knl1 C-terminal RWD domain-containing protein</fullName>
    </recommendedName>
</protein>
<feature type="region of interest" description="Disordered" evidence="1">
    <location>
        <begin position="255"/>
        <end position="289"/>
    </location>
</feature>
<comment type="caution">
    <text evidence="3">The sequence shown here is derived from an EMBL/GenBank/DDBJ whole genome shotgun (WGS) entry which is preliminary data.</text>
</comment>
<reference evidence="3" key="1">
    <citation type="journal article" date="2023" name="Plant Biotechnol. J.">
        <title>Chromosome-level wild Hevea brasiliensis genome provides new tools for genomic-assisted breeding and valuable loci to elevate rubber yield.</title>
        <authorList>
            <person name="Cheng H."/>
            <person name="Song X."/>
            <person name="Hu Y."/>
            <person name="Wu T."/>
            <person name="Yang Q."/>
            <person name="An Z."/>
            <person name="Feng S."/>
            <person name="Deng Z."/>
            <person name="Wu W."/>
            <person name="Zeng X."/>
            <person name="Tu M."/>
            <person name="Wang X."/>
            <person name="Huang H."/>
        </authorList>
    </citation>
    <scope>NUCLEOTIDE SEQUENCE</scope>
    <source>
        <strain evidence="3">MT/VB/25A 57/8</strain>
    </source>
</reference>
<evidence type="ECO:0000259" key="2">
    <source>
        <dbReference type="Pfam" id="PF18210"/>
    </source>
</evidence>
<feature type="compositionally biased region" description="Polar residues" evidence="1">
    <location>
        <begin position="59"/>
        <end position="68"/>
    </location>
</feature>
<dbReference type="EMBL" id="JARPOI010000007">
    <property type="protein sequence ID" value="KAJ9176749.1"/>
    <property type="molecule type" value="Genomic_DNA"/>
</dbReference>
<sequence length="1415" mass="157194">MASNPPIVEDPCNTETEEETIAFRKKRSRRVSFADIEITSVHIFNRDEDYETPPRSSEKNSGSGNASEAENEVLGFFRDLADSDDSKEMSPTGDDDDDDDIVNARKSFLRPIESPSPGSTIVGSATSNDEDNFFGPVSASFIRPGRLSDSAASDDNHDITMDSTAFSMHFHSLARSDSGGNTLVEKTPSHVSTPSDSGSFMVLTRAKKLIPQVSLPFEKVSGGRDSNEMSLVGEKPYNYDYGELSPTLEALLAEGSKNPQDSSVSDSNNKKSLKRSDLSTFDENPRGRIDEKDYMDKETSNIGKLDIYTEGESAACMELDEVNGVSLTTLVDQNISGGSCHRNEDLAADVAVDQQIQTPNHLSKVNDEHSKPPIGMNMLNVELPAASGGCTLSVDSKVRQWNVFSHDESRKDPIEGCLEETSNNKRDNYAVYQNSDQQHRSPAVGSISSLSAKQQKIFLDAAKSCRQLSYATPSPRQPGSFFGKENISSRENILPGYSSYKFKIFEPSPLAYSLKDGIEKSKLRLSKLLSSTTSPLNAVGEENCKGIKGINADALVTNLEKHLFSVDQKNRDLERTDYRDSAGVWNPKNDGSLSEKEGTICLGEDAETLIPASSHILSKEGDTQLMSEMASPSQFTSSQNNVSEHISMPENSKKQTVGFGSDSPSVKIELDHGIDVKTSRQPGKFVPSAKMLDQRLSSSTENHGTVTQDPQNFELVCVGLGQDKTSICNVTSNNYSAAATDESESRFSEGTKQSTSSLTEINHFGDIDQVEKVHDKQSYPPNLQNASETLPNIGTPFKERNALKFLSRSPDRNIPFATDPIHSEGELPGEWNEASLSASDSLYIHRRNVNESSFMKSPFKKVMTQSPVKKEQSQRPSKKELCNLLNDDNVQSLARKNILSPNFNTSVPGDSDSHLELHVSHSQIPEQDIENSSLRKRRIEELVPEDGYHEDTIRSIKRSPNIHKSQGSNFELMLACASGSDDKGKMTRSDTTMKLWSDILLKFLTDTRQLFSPFIDKLNIISIGVLQDILVHQEKIKVYEILCTQIQPQKMYDQSSEVRHKRVAETKMLLYKLAYERARQQLKSVKHKKLLKRAQEMSSAIHRSEMLKSKQKFLFVPSGSDTMVDSLRNSCTSNLGSKHEVSWEKVATLKHECEALDRKIKNLMKSFQNYFKMKGEPSCSETIVLLNDHLKKKTSCRLIHDDLKLWEVDDFGSRNGKENIVLNYQGLISKRFVINDGPIPSIFVSNALNDIIIAKNFPNMDARVAFACVLNAKNTKKHVGSKSFAQETQITCSLLHNLLDVVGEVQLAQLEIRNVVQTCFCSSSVEQLDLQLCFIDFNNGRKVMVTLDMTCLKCGIYPSDILPYQLQAYVCGTYTSLPESLLTKIKAAVDGLRVGYSRIIRLCRCISEVVQSSST</sequence>
<feature type="region of interest" description="Disordered" evidence="1">
    <location>
        <begin position="42"/>
        <end position="129"/>
    </location>
</feature>
<keyword evidence="4" id="KW-1185">Reference proteome</keyword>
<evidence type="ECO:0000313" key="4">
    <source>
        <dbReference type="Proteomes" id="UP001174677"/>
    </source>
</evidence>
<evidence type="ECO:0000313" key="3">
    <source>
        <dbReference type="EMBL" id="KAJ9176749.1"/>
    </source>
</evidence>
<dbReference type="InterPro" id="IPR040850">
    <property type="entry name" value="Knl1_RWD_C"/>
</dbReference>
<feature type="region of interest" description="Disordered" evidence="1">
    <location>
        <begin position="177"/>
        <end position="197"/>
    </location>
</feature>
<dbReference type="PANTHER" id="PTHR35707:SF1">
    <property type="entry name" value="SPC7 KINETOCHORE PROTEIN DOMAIN-CONTAINING PROTEIN"/>
    <property type="match status" value="1"/>
</dbReference>
<organism evidence="3 4">
    <name type="scientific">Hevea brasiliensis</name>
    <name type="common">Para rubber tree</name>
    <name type="synonym">Siphonia brasiliensis</name>
    <dbReference type="NCBI Taxonomy" id="3981"/>
    <lineage>
        <taxon>Eukaryota</taxon>
        <taxon>Viridiplantae</taxon>
        <taxon>Streptophyta</taxon>
        <taxon>Embryophyta</taxon>
        <taxon>Tracheophyta</taxon>
        <taxon>Spermatophyta</taxon>
        <taxon>Magnoliopsida</taxon>
        <taxon>eudicotyledons</taxon>
        <taxon>Gunneridae</taxon>
        <taxon>Pentapetalae</taxon>
        <taxon>rosids</taxon>
        <taxon>fabids</taxon>
        <taxon>Malpighiales</taxon>
        <taxon>Euphorbiaceae</taxon>
        <taxon>Crotonoideae</taxon>
        <taxon>Micrandreae</taxon>
        <taxon>Hevea</taxon>
    </lineage>
</organism>
<feature type="domain" description="Knl1 C-terminal RWD" evidence="2">
    <location>
        <begin position="1149"/>
        <end position="1301"/>
    </location>
</feature>
<dbReference type="Pfam" id="PF18210">
    <property type="entry name" value="Knl1_RWD_C"/>
    <property type="match status" value="1"/>
</dbReference>
<dbReference type="PANTHER" id="PTHR35707">
    <property type="entry name" value="OS06G0608100 PROTEIN"/>
    <property type="match status" value="1"/>
</dbReference>
<feature type="compositionally biased region" description="Basic and acidic residues" evidence="1">
    <location>
        <begin position="79"/>
        <end position="88"/>
    </location>
</feature>
<feature type="compositionally biased region" description="Polar residues" evidence="1">
    <location>
        <begin position="116"/>
        <end position="127"/>
    </location>
</feature>